<dbReference type="EMBL" id="LR797152">
    <property type="protein sequence ID" value="CAB4189975.1"/>
    <property type="molecule type" value="Genomic_DNA"/>
</dbReference>
<protein>
    <submittedName>
        <fullName evidence="4">Uncharacterized protein</fullName>
    </submittedName>
</protein>
<sequence length="76" mass="8409">METCEACGADKVFGTPLDGVRYACGAYRLGKSGLVRSRGCLENEVTELREFKRLVVLANKLPTTAETSIAIRRLFR</sequence>
<organism evidence="4">
    <name type="scientific">uncultured Caudovirales phage</name>
    <dbReference type="NCBI Taxonomy" id="2100421"/>
    <lineage>
        <taxon>Viruses</taxon>
        <taxon>Duplodnaviria</taxon>
        <taxon>Heunggongvirae</taxon>
        <taxon>Uroviricota</taxon>
        <taxon>Caudoviricetes</taxon>
        <taxon>Peduoviridae</taxon>
        <taxon>Maltschvirus</taxon>
        <taxon>Maltschvirus maltsch</taxon>
    </lineage>
</organism>
<dbReference type="EMBL" id="LR796439">
    <property type="protein sequence ID" value="CAB4144122.1"/>
    <property type="molecule type" value="Genomic_DNA"/>
</dbReference>
<reference evidence="4" key="1">
    <citation type="submission" date="2020-05" db="EMBL/GenBank/DDBJ databases">
        <authorList>
            <person name="Chiriac C."/>
            <person name="Salcher M."/>
            <person name="Ghai R."/>
            <person name="Kavagutti S V."/>
        </authorList>
    </citation>
    <scope>NUCLEOTIDE SEQUENCE</scope>
</reference>
<dbReference type="EMBL" id="LR797505">
    <property type="protein sequence ID" value="CAB4221782.1"/>
    <property type="molecule type" value="Genomic_DNA"/>
</dbReference>
<accession>A0A6J5T1X3</accession>
<gene>
    <name evidence="2" type="ORF">UFOVP1045_69</name>
    <name evidence="3" type="ORF">UFOVP1194_23</name>
    <name evidence="4" type="ORF">UFOVP1641_19</name>
    <name evidence="1" type="ORF">UFOVP466_22</name>
</gene>
<name>A0A6J5T1X3_9CAUD</name>
<evidence type="ECO:0000313" key="1">
    <source>
        <dbReference type="EMBL" id="CAB4144122.1"/>
    </source>
</evidence>
<proteinExistence type="predicted"/>
<evidence type="ECO:0000313" key="3">
    <source>
        <dbReference type="EMBL" id="CAB4189975.1"/>
    </source>
</evidence>
<evidence type="ECO:0000313" key="4">
    <source>
        <dbReference type="EMBL" id="CAB4221782.1"/>
    </source>
</evidence>
<evidence type="ECO:0000313" key="2">
    <source>
        <dbReference type="EMBL" id="CAB4180645.1"/>
    </source>
</evidence>
<dbReference type="EMBL" id="LR796996">
    <property type="protein sequence ID" value="CAB4180645.1"/>
    <property type="molecule type" value="Genomic_DNA"/>
</dbReference>